<feature type="compositionally biased region" description="Polar residues" evidence="1">
    <location>
        <begin position="8"/>
        <end position="26"/>
    </location>
</feature>
<dbReference type="PRINTS" id="PR02040">
    <property type="entry name" value="CDK2IP"/>
</dbReference>
<dbReference type="PANTHER" id="PTHR15827:SF2">
    <property type="entry name" value="CYCLIN-DEPENDENT KINASE 2-INTERACTING PROTEIN"/>
    <property type="match status" value="1"/>
</dbReference>
<gene>
    <name evidence="2" type="ORF">g.21896</name>
</gene>
<reference evidence="2" key="1">
    <citation type="submission" date="2015-12" db="EMBL/GenBank/DDBJ databases">
        <title>De novo transcriptome assembly of four potential Pierce s Disease insect vectors from Arizona vineyards.</title>
        <authorList>
            <person name="Tassone E.E."/>
        </authorList>
    </citation>
    <scope>NUCLEOTIDE SEQUENCE</scope>
</reference>
<dbReference type="AlphaFoldDB" id="A0A1B6CBD8"/>
<evidence type="ECO:0000313" key="2">
    <source>
        <dbReference type="EMBL" id="JAS10659.1"/>
    </source>
</evidence>
<protein>
    <recommendedName>
        <fullName evidence="3">Cyclin-dependent kinase 2-interacting protein</fullName>
    </recommendedName>
</protein>
<accession>A0A1B6CBD8</accession>
<dbReference type="InterPro" id="IPR023250">
    <property type="entry name" value="Cyclin-dep_Kinase_2_interact"/>
</dbReference>
<dbReference type="EMBL" id="GEDC01026639">
    <property type="protein sequence ID" value="JAS10659.1"/>
    <property type="molecule type" value="Transcribed_RNA"/>
</dbReference>
<sequence length="212" mass="24073">MNSKDKSTPIGNISNNTSRFSPVSVQESPVKKSVNLTGNVRQVRDCVADLFNLIQEWNSLHLIGCTMLRSISDLKLPSLNDTKVDGGSCYTQPLQLLCNQLDSTCSKLKEIFQKMEIVLKNLSGITKLEQFQNVSKILFLTWQTSQFEKTCQDIVAAYLTELNLKMYVKSNVAHCTTKASLMFHVASWVHQPYIEEYISFKLETMLKETGHR</sequence>
<name>A0A1B6CBD8_9HEMI</name>
<dbReference type="PANTHER" id="PTHR15827">
    <property type="entry name" value="CYCLIN-DEPENDENT KINASE 2-INTERACTING PROTEIN"/>
    <property type="match status" value="1"/>
</dbReference>
<organism evidence="2">
    <name type="scientific">Clastoptera arizonana</name>
    <name type="common">Arizona spittle bug</name>
    <dbReference type="NCBI Taxonomy" id="38151"/>
    <lineage>
        <taxon>Eukaryota</taxon>
        <taxon>Metazoa</taxon>
        <taxon>Ecdysozoa</taxon>
        <taxon>Arthropoda</taxon>
        <taxon>Hexapoda</taxon>
        <taxon>Insecta</taxon>
        <taxon>Pterygota</taxon>
        <taxon>Neoptera</taxon>
        <taxon>Paraneoptera</taxon>
        <taxon>Hemiptera</taxon>
        <taxon>Auchenorrhyncha</taxon>
        <taxon>Cercopoidea</taxon>
        <taxon>Clastopteridae</taxon>
        <taxon>Clastoptera</taxon>
    </lineage>
</organism>
<proteinExistence type="predicted"/>
<evidence type="ECO:0008006" key="3">
    <source>
        <dbReference type="Google" id="ProtNLM"/>
    </source>
</evidence>
<feature type="region of interest" description="Disordered" evidence="1">
    <location>
        <begin position="1"/>
        <end position="26"/>
    </location>
</feature>
<evidence type="ECO:0000256" key="1">
    <source>
        <dbReference type="SAM" id="MobiDB-lite"/>
    </source>
</evidence>